<sequence length="153" mass="18191">MSQDQTHRHHRQISSPRRQLYHLSSDFHQTSTETSFWCYGHIARSNSSPPPCFRQISSPCHNFTIYRLISIKLRQRLLFGVIDISQGQTHRHHRQISSPCHNFTIYRLISIKLRQRLLFGVMDMSQGQTHRHQLVFAKFRRHAIISLFLVRFA</sequence>
<protein>
    <submittedName>
        <fullName evidence="1">Uncharacterized protein</fullName>
    </submittedName>
</protein>
<evidence type="ECO:0000313" key="2">
    <source>
        <dbReference type="Proteomes" id="UP000198287"/>
    </source>
</evidence>
<evidence type="ECO:0000313" key="1">
    <source>
        <dbReference type="EMBL" id="OXA52024.1"/>
    </source>
</evidence>
<organism evidence="1 2">
    <name type="scientific">Folsomia candida</name>
    <name type="common">Springtail</name>
    <dbReference type="NCBI Taxonomy" id="158441"/>
    <lineage>
        <taxon>Eukaryota</taxon>
        <taxon>Metazoa</taxon>
        <taxon>Ecdysozoa</taxon>
        <taxon>Arthropoda</taxon>
        <taxon>Hexapoda</taxon>
        <taxon>Collembola</taxon>
        <taxon>Entomobryomorpha</taxon>
        <taxon>Isotomoidea</taxon>
        <taxon>Isotomidae</taxon>
        <taxon>Proisotominae</taxon>
        <taxon>Folsomia</taxon>
    </lineage>
</organism>
<reference evidence="1 2" key="1">
    <citation type="submission" date="2015-12" db="EMBL/GenBank/DDBJ databases">
        <title>The genome of Folsomia candida.</title>
        <authorList>
            <person name="Faddeeva A."/>
            <person name="Derks M.F."/>
            <person name="Anvar Y."/>
            <person name="Smit S."/>
            <person name="Van Straalen N."/>
            <person name="Roelofs D."/>
        </authorList>
    </citation>
    <scope>NUCLEOTIDE SEQUENCE [LARGE SCALE GENOMIC DNA]</scope>
    <source>
        <strain evidence="1 2">VU population</strain>
        <tissue evidence="1">Whole body</tissue>
    </source>
</reference>
<keyword evidence="2" id="KW-1185">Reference proteome</keyword>
<accession>A0A226E4S1</accession>
<dbReference type="EMBL" id="LNIX01000007">
    <property type="protein sequence ID" value="OXA52024.1"/>
    <property type="molecule type" value="Genomic_DNA"/>
</dbReference>
<comment type="caution">
    <text evidence="1">The sequence shown here is derived from an EMBL/GenBank/DDBJ whole genome shotgun (WGS) entry which is preliminary data.</text>
</comment>
<name>A0A226E4S1_FOLCA</name>
<dbReference type="AlphaFoldDB" id="A0A226E4S1"/>
<proteinExistence type="predicted"/>
<gene>
    <name evidence="1" type="ORF">Fcan01_13150</name>
</gene>
<dbReference type="Proteomes" id="UP000198287">
    <property type="component" value="Unassembled WGS sequence"/>
</dbReference>